<dbReference type="AlphaFoldDB" id="A0A9W6QXT9"/>
<proteinExistence type="inferred from homology"/>
<feature type="domain" description="PIN" evidence="7">
    <location>
        <begin position="6"/>
        <end position="140"/>
    </location>
</feature>
<dbReference type="Proteomes" id="UP001165136">
    <property type="component" value="Unassembled WGS sequence"/>
</dbReference>
<keyword evidence="4 6" id="KW-0378">Hydrolase</keyword>
<organism evidence="8 9">
    <name type="scientific">Amycolatopsis taiwanensis</name>
    <dbReference type="NCBI Taxonomy" id="342230"/>
    <lineage>
        <taxon>Bacteria</taxon>
        <taxon>Bacillati</taxon>
        <taxon>Actinomycetota</taxon>
        <taxon>Actinomycetes</taxon>
        <taxon>Pseudonocardiales</taxon>
        <taxon>Pseudonocardiaceae</taxon>
        <taxon>Amycolatopsis</taxon>
    </lineage>
</organism>
<comment type="function">
    <text evidence="6">Toxic component of a toxin-antitoxin (TA) system. An RNase.</text>
</comment>
<comment type="caution">
    <text evidence="8">The sequence shown here is derived from an EMBL/GenBank/DDBJ whole genome shotgun (WGS) entry which is preliminary data.</text>
</comment>
<dbReference type="CDD" id="cd09874">
    <property type="entry name" value="PIN_MT3492-like"/>
    <property type="match status" value="1"/>
</dbReference>
<evidence type="ECO:0000313" key="8">
    <source>
        <dbReference type="EMBL" id="GLY64483.1"/>
    </source>
</evidence>
<name>A0A9W6QXT9_9PSEU</name>
<dbReference type="InterPro" id="IPR022907">
    <property type="entry name" value="VapC_family"/>
</dbReference>
<evidence type="ECO:0000256" key="4">
    <source>
        <dbReference type="ARBA" id="ARBA00022801"/>
    </source>
</evidence>
<feature type="binding site" evidence="6">
    <location>
        <position position="8"/>
    </location>
    <ligand>
        <name>Mg(2+)</name>
        <dbReference type="ChEBI" id="CHEBI:18420"/>
    </ligand>
</feature>
<keyword evidence="2 6" id="KW-0540">Nuclease</keyword>
<comment type="cofactor">
    <cofactor evidence="6">
        <name>Mg(2+)</name>
        <dbReference type="ChEBI" id="CHEBI:18420"/>
    </cofactor>
</comment>
<evidence type="ECO:0000256" key="2">
    <source>
        <dbReference type="ARBA" id="ARBA00022722"/>
    </source>
</evidence>
<keyword evidence="9" id="KW-1185">Reference proteome</keyword>
<gene>
    <name evidence="6 8" type="primary">vapC</name>
    <name evidence="8" type="ORF">Atai01_11020</name>
</gene>
<dbReference type="GO" id="GO:0000287">
    <property type="term" value="F:magnesium ion binding"/>
    <property type="evidence" value="ECO:0007669"/>
    <property type="project" value="UniProtKB-UniRule"/>
</dbReference>
<evidence type="ECO:0000256" key="6">
    <source>
        <dbReference type="HAMAP-Rule" id="MF_00265"/>
    </source>
</evidence>
<evidence type="ECO:0000256" key="1">
    <source>
        <dbReference type="ARBA" id="ARBA00022649"/>
    </source>
</evidence>
<evidence type="ECO:0000313" key="9">
    <source>
        <dbReference type="Proteomes" id="UP001165136"/>
    </source>
</evidence>
<dbReference type="InterPro" id="IPR002716">
    <property type="entry name" value="PIN_dom"/>
</dbReference>
<dbReference type="HAMAP" id="MF_00265">
    <property type="entry name" value="VapC_Nob1"/>
    <property type="match status" value="1"/>
</dbReference>
<feature type="binding site" evidence="6">
    <location>
        <position position="107"/>
    </location>
    <ligand>
        <name>Mg(2+)</name>
        <dbReference type="ChEBI" id="CHEBI:18420"/>
    </ligand>
</feature>
<keyword evidence="1 6" id="KW-1277">Toxin-antitoxin system</keyword>
<sequence>MVKTLYVDTSAFVRAYLPDELEHRELANLLFAGEHDVLTSDLTRVEFASALASARDAGRVKNEGPALSRFDEDTDSGVVAMVPLAPHRILPVARRLVLDHPSLRTLDAIHLAVALHDVPKLIGEPPTLVTRDRRQAEAAKANGLEVR</sequence>
<dbReference type="GO" id="GO:0090729">
    <property type="term" value="F:toxin activity"/>
    <property type="evidence" value="ECO:0007669"/>
    <property type="project" value="UniProtKB-KW"/>
</dbReference>
<dbReference type="InterPro" id="IPR029060">
    <property type="entry name" value="PIN-like_dom_sf"/>
</dbReference>
<accession>A0A9W6QXT9</accession>
<keyword evidence="3 6" id="KW-0479">Metal-binding</keyword>
<keyword evidence="5 6" id="KW-0460">Magnesium</keyword>
<dbReference type="GO" id="GO:0004540">
    <property type="term" value="F:RNA nuclease activity"/>
    <property type="evidence" value="ECO:0007669"/>
    <property type="project" value="InterPro"/>
</dbReference>
<keyword evidence="6" id="KW-0800">Toxin</keyword>
<dbReference type="Gene3D" id="3.40.50.1010">
    <property type="entry name" value="5'-nuclease"/>
    <property type="match status" value="1"/>
</dbReference>
<evidence type="ECO:0000256" key="3">
    <source>
        <dbReference type="ARBA" id="ARBA00022723"/>
    </source>
</evidence>
<comment type="similarity">
    <text evidence="6">Belongs to the PINc/VapC protein family.</text>
</comment>
<dbReference type="Pfam" id="PF01850">
    <property type="entry name" value="PIN"/>
    <property type="match status" value="1"/>
</dbReference>
<dbReference type="SUPFAM" id="SSF88723">
    <property type="entry name" value="PIN domain-like"/>
    <property type="match status" value="1"/>
</dbReference>
<dbReference type="GO" id="GO:0016787">
    <property type="term" value="F:hydrolase activity"/>
    <property type="evidence" value="ECO:0007669"/>
    <property type="project" value="UniProtKB-KW"/>
</dbReference>
<dbReference type="EMBL" id="BSTI01000002">
    <property type="protein sequence ID" value="GLY64483.1"/>
    <property type="molecule type" value="Genomic_DNA"/>
</dbReference>
<dbReference type="EC" id="3.1.-.-" evidence="6"/>
<dbReference type="RefSeq" id="WP_027942958.1">
    <property type="nucleotide sequence ID" value="NZ_BSTI01000002.1"/>
</dbReference>
<evidence type="ECO:0000259" key="7">
    <source>
        <dbReference type="Pfam" id="PF01850"/>
    </source>
</evidence>
<protein>
    <recommendedName>
        <fullName evidence="6">Ribonuclease VapC</fullName>
        <shortName evidence="6">RNase VapC</shortName>
        <ecNumber evidence="6">3.1.-.-</ecNumber>
    </recommendedName>
    <alternativeName>
        <fullName evidence="6">Toxin VapC</fullName>
    </alternativeName>
</protein>
<reference evidence="8" key="1">
    <citation type="submission" date="2023-03" db="EMBL/GenBank/DDBJ databases">
        <title>Amycolatopsis taiwanensis NBRC 103393.</title>
        <authorList>
            <person name="Ichikawa N."/>
            <person name="Sato H."/>
            <person name="Tonouchi N."/>
        </authorList>
    </citation>
    <scope>NUCLEOTIDE SEQUENCE</scope>
    <source>
        <strain evidence="8">NBRC 103393</strain>
    </source>
</reference>
<evidence type="ECO:0000256" key="5">
    <source>
        <dbReference type="ARBA" id="ARBA00022842"/>
    </source>
</evidence>